<evidence type="ECO:0000259" key="2">
    <source>
        <dbReference type="Pfam" id="PF22987"/>
    </source>
</evidence>
<dbReference type="EMBL" id="CADCXU010003290">
    <property type="protein sequence ID" value="CAA9995375.1"/>
    <property type="molecule type" value="Genomic_DNA"/>
</dbReference>
<dbReference type="InterPro" id="IPR054503">
    <property type="entry name" value="KDM3AB_Tudor"/>
</dbReference>
<keyword evidence="4" id="KW-1185">Reference proteome</keyword>
<feature type="region of interest" description="Disordered" evidence="1">
    <location>
        <begin position="294"/>
        <end position="320"/>
    </location>
</feature>
<sequence length="426" mass="48635">MKFLLNIRLKSLRYSSQKTKTYSMDAFLDILPQCGTNGRCNPGTSELEENSFLPLVGLAELASFDVEPIEFLRDRHIAFRDPTNFRHVQDYERRWGEDPLVAEWIRAQNGQSILLATPSVLVGYRVQVYRSEGTTQWYTAVIVGYNEGTRPFAIARGKTVLSRLVKNCKFCARVHFSNTTKKSCRIDHARRERRHYTAQIQIQPDATIAPTSRMKSFVNTVIKLDLIKWTRRELVKRENELAAFLETLTGEFREQPRAGWIRCFELELIRSIITFWWIRSEELAAPTNRGKKAIKNSKKLSRRSAVSGPAVSKPPAQPPDRAFDTNFWTLAEELWTKTVSTLQHWWPKNLAISKGVQRFSCVEKMDRGHQWSFQTHNFQTTTTTTTTTAAAAAAAIAATTTAAAVATTTREGWTKRRLKEGNGEEV</sequence>
<evidence type="ECO:0000313" key="3">
    <source>
        <dbReference type="EMBL" id="CAA9995375.1"/>
    </source>
</evidence>
<dbReference type="OrthoDB" id="1667110at2759"/>
<dbReference type="AlphaFoldDB" id="A0A6H5G0U7"/>
<proteinExistence type="predicted"/>
<dbReference type="Proteomes" id="UP000479000">
    <property type="component" value="Unassembled WGS sequence"/>
</dbReference>
<protein>
    <recommendedName>
        <fullName evidence="2">Lysine-specific demethylase 3A/B tudor domain-containing protein</fullName>
    </recommendedName>
</protein>
<accession>A0A6H5G0U7</accession>
<feature type="domain" description="Lysine-specific demethylase 3A/B tudor" evidence="2">
    <location>
        <begin position="113"/>
        <end position="155"/>
    </location>
</feature>
<reference evidence="3 4" key="1">
    <citation type="submission" date="2020-02" db="EMBL/GenBank/DDBJ databases">
        <authorList>
            <person name="Ferguson B K."/>
        </authorList>
    </citation>
    <scope>NUCLEOTIDE SEQUENCE [LARGE SCALE GENOMIC DNA]</scope>
</reference>
<name>A0A6H5G0U7_9HEMI</name>
<evidence type="ECO:0000313" key="4">
    <source>
        <dbReference type="Proteomes" id="UP000479000"/>
    </source>
</evidence>
<gene>
    <name evidence="3" type="ORF">NTEN_LOCUS2166</name>
</gene>
<dbReference type="Pfam" id="PF22987">
    <property type="entry name" value="Tudor_KDM3B"/>
    <property type="match status" value="1"/>
</dbReference>
<evidence type="ECO:0000256" key="1">
    <source>
        <dbReference type="SAM" id="MobiDB-lite"/>
    </source>
</evidence>
<organism evidence="3 4">
    <name type="scientific">Nesidiocoris tenuis</name>
    <dbReference type="NCBI Taxonomy" id="355587"/>
    <lineage>
        <taxon>Eukaryota</taxon>
        <taxon>Metazoa</taxon>
        <taxon>Ecdysozoa</taxon>
        <taxon>Arthropoda</taxon>
        <taxon>Hexapoda</taxon>
        <taxon>Insecta</taxon>
        <taxon>Pterygota</taxon>
        <taxon>Neoptera</taxon>
        <taxon>Paraneoptera</taxon>
        <taxon>Hemiptera</taxon>
        <taxon>Heteroptera</taxon>
        <taxon>Panheteroptera</taxon>
        <taxon>Cimicomorpha</taxon>
        <taxon>Miridae</taxon>
        <taxon>Dicyphina</taxon>
        <taxon>Nesidiocoris</taxon>
    </lineage>
</organism>